<dbReference type="AlphaFoldDB" id="A0A1V1NVG8"/>
<gene>
    <name evidence="1" type="ORF">OMM_05571</name>
</gene>
<comment type="caution">
    <text evidence="1">The sequence shown here is derived from an EMBL/GenBank/DDBJ whole genome shotgun (WGS) entry which is preliminary data.</text>
</comment>
<sequence length="335" mass="37167">MYIRQCYSNQTRIGDANKLSTQTGDLTDINFNLNQISPYGISGMVQNENGDGLPFVSVDAISIDDSNVSSSTTTDENGFYTLLGLNLGQKYWIYSYSDQYQLDYYYLNQNQSVTSREQAVPITPTVSIQNEINIIHAIGRTISGTVFSEMQAVSGQWVSGIALETTPQSTKTDQNGQYTLVSLEYLPYTVQIETSNYAYQAYSLATSPGSATPVTPTCSHIDFYLETGNAIKGRVVDTAGNPLSNIWIYVWPAGNMDAIQQIKTLADGKYEISNAMISENLMICADGTDQGYPLRYYSDALSPEHAQTINNTYGDVSDIDFELEKNPRHSWICNR</sequence>
<reference evidence="2" key="1">
    <citation type="submission" date="2012-11" db="EMBL/GenBank/DDBJ databases">
        <authorList>
            <person name="Lucero-Rivera Y.E."/>
            <person name="Tovar-Ramirez D."/>
        </authorList>
    </citation>
    <scope>NUCLEOTIDE SEQUENCE [LARGE SCALE GENOMIC DNA]</scope>
    <source>
        <strain evidence="2">Araruama</strain>
    </source>
</reference>
<organism evidence="1 2">
    <name type="scientific">Candidatus Magnetoglobus multicellularis str. Araruama</name>
    <dbReference type="NCBI Taxonomy" id="890399"/>
    <lineage>
        <taxon>Bacteria</taxon>
        <taxon>Pseudomonadati</taxon>
        <taxon>Thermodesulfobacteriota</taxon>
        <taxon>Desulfobacteria</taxon>
        <taxon>Desulfobacterales</taxon>
        <taxon>Desulfobacteraceae</taxon>
        <taxon>Candidatus Magnetoglobus</taxon>
    </lineage>
</organism>
<evidence type="ECO:0000313" key="1">
    <source>
        <dbReference type="EMBL" id="ETR66602.1"/>
    </source>
</evidence>
<proteinExistence type="predicted"/>
<dbReference type="GO" id="GO:0030246">
    <property type="term" value="F:carbohydrate binding"/>
    <property type="evidence" value="ECO:0007669"/>
    <property type="project" value="InterPro"/>
</dbReference>
<dbReference type="Proteomes" id="UP000189670">
    <property type="component" value="Unassembled WGS sequence"/>
</dbReference>
<protein>
    <recommendedName>
        <fullName evidence="3">Carboxypeptidase regulatory-like domain-containing protein</fullName>
    </recommendedName>
</protein>
<evidence type="ECO:0008006" key="3">
    <source>
        <dbReference type="Google" id="ProtNLM"/>
    </source>
</evidence>
<evidence type="ECO:0000313" key="2">
    <source>
        <dbReference type="Proteomes" id="UP000189670"/>
    </source>
</evidence>
<dbReference type="SUPFAM" id="SSF49452">
    <property type="entry name" value="Starch-binding domain-like"/>
    <property type="match status" value="1"/>
</dbReference>
<name>A0A1V1NVG8_9BACT</name>
<dbReference type="InterPro" id="IPR008969">
    <property type="entry name" value="CarboxyPept-like_regulatory"/>
</dbReference>
<accession>A0A1V1NVG8</accession>
<dbReference type="InterPro" id="IPR013784">
    <property type="entry name" value="Carb-bd-like_fold"/>
</dbReference>
<dbReference type="EMBL" id="ATBP01001873">
    <property type="protein sequence ID" value="ETR66602.1"/>
    <property type="molecule type" value="Genomic_DNA"/>
</dbReference>
<dbReference type="SUPFAM" id="SSF49464">
    <property type="entry name" value="Carboxypeptidase regulatory domain-like"/>
    <property type="match status" value="2"/>
</dbReference>
<dbReference type="Gene3D" id="2.60.40.1120">
    <property type="entry name" value="Carboxypeptidase-like, regulatory domain"/>
    <property type="match status" value="3"/>
</dbReference>